<dbReference type="AlphaFoldDB" id="A0A6P8XIA7"/>
<keyword evidence="3" id="KW-0687">Ribonucleoprotein</keyword>
<evidence type="ECO:0000256" key="1">
    <source>
        <dbReference type="SAM" id="SignalP"/>
    </source>
</evidence>
<gene>
    <name evidence="3" type="primary">LOC117572460</name>
</gene>
<dbReference type="Proteomes" id="UP000515160">
    <property type="component" value="Chromosome X"/>
</dbReference>
<accession>A0A6P8XIA7</accession>
<organism evidence="2 3">
    <name type="scientific">Drosophila albomicans</name>
    <name type="common">Fruit fly</name>
    <dbReference type="NCBI Taxonomy" id="7291"/>
    <lineage>
        <taxon>Eukaryota</taxon>
        <taxon>Metazoa</taxon>
        <taxon>Ecdysozoa</taxon>
        <taxon>Arthropoda</taxon>
        <taxon>Hexapoda</taxon>
        <taxon>Insecta</taxon>
        <taxon>Pterygota</taxon>
        <taxon>Neoptera</taxon>
        <taxon>Endopterygota</taxon>
        <taxon>Diptera</taxon>
        <taxon>Brachycera</taxon>
        <taxon>Muscomorpha</taxon>
        <taxon>Ephydroidea</taxon>
        <taxon>Drosophilidae</taxon>
        <taxon>Drosophila</taxon>
    </lineage>
</organism>
<sequence>MNCVAVIVFIASLAACSADVSHLSLSRGYLPPLSGASGYAYSSYPSYSGSAYSGSNYYSGSGGVGSGYGAPLATSGYNSYDYNNGYNNYATPSRAYLPVATNYGYNGLDTKYAANGGYIY</sequence>
<feature type="chain" id="PRO_5028235504" evidence="1">
    <location>
        <begin position="19"/>
        <end position="120"/>
    </location>
</feature>
<reference evidence="3" key="1">
    <citation type="submission" date="2025-08" db="UniProtKB">
        <authorList>
            <consortium name="RefSeq"/>
        </authorList>
    </citation>
    <scope>IDENTIFICATION</scope>
    <source>
        <strain evidence="3">15112-1751.03</strain>
        <tissue evidence="3">Whole Adult</tissue>
    </source>
</reference>
<keyword evidence="1" id="KW-0732">Signal</keyword>
<feature type="signal peptide" evidence="1">
    <location>
        <begin position="1"/>
        <end position="18"/>
    </location>
</feature>
<dbReference type="GeneID" id="117572460"/>
<dbReference type="OrthoDB" id="7868114at2759"/>
<proteinExistence type="predicted"/>
<name>A0A6P8XIA7_DROAB</name>
<dbReference type="RefSeq" id="XP_034111190.1">
    <property type="nucleotide sequence ID" value="XM_034255299.2"/>
</dbReference>
<dbReference type="GO" id="GO:1990904">
    <property type="term" value="C:ribonucleoprotein complex"/>
    <property type="evidence" value="ECO:0007669"/>
    <property type="project" value="UniProtKB-KW"/>
</dbReference>
<keyword evidence="2" id="KW-1185">Reference proteome</keyword>
<protein>
    <submittedName>
        <fullName evidence="3">Heterogeneous nuclear ribonucleoprotein A/B</fullName>
    </submittedName>
</protein>
<evidence type="ECO:0000313" key="2">
    <source>
        <dbReference type="Proteomes" id="UP000515160"/>
    </source>
</evidence>
<evidence type="ECO:0000313" key="3">
    <source>
        <dbReference type="RefSeq" id="XP_034111190.1"/>
    </source>
</evidence>